<evidence type="ECO:0000256" key="4">
    <source>
        <dbReference type="PROSITE-ProRule" id="PRU00175"/>
    </source>
</evidence>
<dbReference type="InterPro" id="IPR011050">
    <property type="entry name" value="Pectin_lyase_fold/virulence"/>
</dbReference>
<dbReference type="PROSITE" id="PS50089">
    <property type="entry name" value="ZF_RING_2"/>
    <property type="match status" value="2"/>
</dbReference>
<dbReference type="InterPro" id="IPR012334">
    <property type="entry name" value="Pectin_lyas_fold"/>
</dbReference>
<dbReference type="PANTHER" id="PTHR46858:SF5">
    <property type="entry name" value="E3 UBIQUITIN-PROTEIN LIGASE APD1-RELATED"/>
    <property type="match status" value="1"/>
</dbReference>
<evidence type="ECO:0000259" key="5">
    <source>
        <dbReference type="PROSITE" id="PS50089"/>
    </source>
</evidence>
<dbReference type="InterPro" id="IPR039448">
    <property type="entry name" value="Beta_helix"/>
</dbReference>
<dbReference type="Proteomes" id="UP000001542">
    <property type="component" value="Unassembled WGS sequence"/>
</dbReference>
<proteinExistence type="predicted"/>
<evidence type="ECO:0000256" key="2">
    <source>
        <dbReference type="ARBA" id="ARBA00022771"/>
    </source>
</evidence>
<dbReference type="AlphaFoldDB" id="A2EXP7"/>
<name>A2EXP7_TRIV3</name>
<keyword evidence="7" id="KW-1185">Reference proteome</keyword>
<reference evidence="6" key="2">
    <citation type="journal article" date="2007" name="Science">
        <title>Draft genome sequence of the sexually transmitted pathogen Trichomonas vaginalis.</title>
        <authorList>
            <person name="Carlton J.M."/>
            <person name="Hirt R.P."/>
            <person name="Silva J.C."/>
            <person name="Delcher A.L."/>
            <person name="Schatz M."/>
            <person name="Zhao Q."/>
            <person name="Wortman J.R."/>
            <person name="Bidwell S.L."/>
            <person name="Alsmark U.C.M."/>
            <person name="Besteiro S."/>
            <person name="Sicheritz-Ponten T."/>
            <person name="Noel C.J."/>
            <person name="Dacks J.B."/>
            <person name="Foster P.G."/>
            <person name="Simillion C."/>
            <person name="Van de Peer Y."/>
            <person name="Miranda-Saavedra D."/>
            <person name="Barton G.J."/>
            <person name="Westrop G.D."/>
            <person name="Mueller S."/>
            <person name="Dessi D."/>
            <person name="Fiori P.L."/>
            <person name="Ren Q."/>
            <person name="Paulsen I."/>
            <person name="Zhang H."/>
            <person name="Bastida-Corcuera F.D."/>
            <person name="Simoes-Barbosa A."/>
            <person name="Brown M.T."/>
            <person name="Hayes R.D."/>
            <person name="Mukherjee M."/>
            <person name="Okumura C.Y."/>
            <person name="Schneider R."/>
            <person name="Smith A.J."/>
            <person name="Vanacova S."/>
            <person name="Villalvazo M."/>
            <person name="Haas B.J."/>
            <person name="Pertea M."/>
            <person name="Feldblyum T.V."/>
            <person name="Utterback T.R."/>
            <person name="Shu C.L."/>
            <person name="Osoegawa K."/>
            <person name="de Jong P.J."/>
            <person name="Hrdy I."/>
            <person name="Horvathova L."/>
            <person name="Zubacova Z."/>
            <person name="Dolezal P."/>
            <person name="Malik S.B."/>
            <person name="Logsdon J.M. Jr."/>
            <person name="Henze K."/>
            <person name="Gupta A."/>
            <person name="Wang C.C."/>
            <person name="Dunne R.L."/>
            <person name="Upcroft J.A."/>
            <person name="Upcroft P."/>
            <person name="White O."/>
            <person name="Salzberg S.L."/>
            <person name="Tang P."/>
            <person name="Chiu C.-H."/>
            <person name="Lee Y.-S."/>
            <person name="Embley T.M."/>
            <person name="Coombs G.H."/>
            <person name="Mottram J.C."/>
            <person name="Tachezy J."/>
            <person name="Fraser-Liggett C.M."/>
            <person name="Johnson P.J."/>
        </authorList>
    </citation>
    <scope>NUCLEOTIDE SEQUENCE [LARGE SCALE GENOMIC DNA]</scope>
    <source>
        <strain evidence="6">G3</strain>
    </source>
</reference>
<dbReference type="InterPro" id="IPR013083">
    <property type="entry name" value="Znf_RING/FYVE/PHD"/>
</dbReference>
<dbReference type="InParanoid" id="A2EXP7"/>
<dbReference type="InterPro" id="IPR001841">
    <property type="entry name" value="Znf_RING"/>
</dbReference>
<dbReference type="Gene3D" id="3.30.40.10">
    <property type="entry name" value="Zinc/RING finger domain, C3HC4 (zinc finger)"/>
    <property type="match status" value="2"/>
</dbReference>
<reference evidence="6" key="1">
    <citation type="submission" date="2006-10" db="EMBL/GenBank/DDBJ databases">
        <authorList>
            <person name="Amadeo P."/>
            <person name="Zhao Q."/>
            <person name="Wortman J."/>
            <person name="Fraser-Liggett C."/>
            <person name="Carlton J."/>
        </authorList>
    </citation>
    <scope>NUCLEOTIDE SEQUENCE</scope>
    <source>
        <strain evidence="6">G3</strain>
    </source>
</reference>
<accession>A2EXP7</accession>
<dbReference type="SUPFAM" id="SSF57850">
    <property type="entry name" value="RING/U-box"/>
    <property type="match status" value="1"/>
</dbReference>
<evidence type="ECO:0000256" key="1">
    <source>
        <dbReference type="ARBA" id="ARBA00022723"/>
    </source>
</evidence>
<keyword evidence="2 4" id="KW-0863">Zinc-finger</keyword>
<dbReference type="EMBL" id="DS113532">
    <property type="protein sequence ID" value="EAY02557.1"/>
    <property type="molecule type" value="Genomic_DNA"/>
</dbReference>
<dbReference type="KEGG" id="tva:4760392"/>
<dbReference type="PANTHER" id="PTHR46858">
    <property type="entry name" value="OS05G0521000 PROTEIN"/>
    <property type="match status" value="1"/>
</dbReference>
<sequence>MSEPVNVFLTVTDDYTDDKGKVWRKFSKEIQIQEATYIRFNTKLLSLDNYRVCLSWVTISVANVKMKGIRFSGLLQVTAKGSIHAKNCTFESSDSDRESVVEVFAQSSSKFTNCTFHNASKSALLVRDRSKTEIIDCTFEKNAHSSLLLLDSSSAEITRTNFKGANRFAVYVYRKSSTTFTECSFRDMAGKAVFILYEGNSRFSKCRFNKCLGGAISLAETSIANVSDCSFDTINYSAVHGIKNCFLSVENSSFIRCKGNGVNFEHSNGYVSNSNFEDFQYPIFAVFGPNARPDINNCKITKFNTFAAIARDCAIPVFENLDFSNGKSHCFSISDFACALVRNCNISQFAGAAFSIYNGAKIIAEYNKVKGCELFAKLFLHSTSTFRNNYIEPGMSISREYGAKYEFVTNVALKQETDKVILESLPKQTGLSDIKSGEMIISRNKKLKTLNPVSMPPASLSSVPRDVIDVITDSLKRSDYDPQKSLPLAQKKDNHSSEILKDLLTHVSEQIPKENHKIIEEKQETNEPEKQQCDCFDEKSILGDEIDEKAIDLEDPNNITKSDSMDEVIVNSGKIVLSNKSIKLDDVKSEPFEPIDVDELTDQPGFSAVGSPKPMCFKCKQHQAEVYLSPCGHCVFCEECAKNEQFCPLCSSAIQKSTKAFDSGQCLICYGPHDTILFPCGHLNICYACAMRLWSEGRKCPECREKVISFRHIFPMCDL</sequence>
<dbReference type="RefSeq" id="XP_001314796.1">
    <property type="nucleotide sequence ID" value="XM_001314762.1"/>
</dbReference>
<protein>
    <recommendedName>
        <fullName evidence="5">RING-type domain-containing protein</fullName>
    </recommendedName>
</protein>
<evidence type="ECO:0000256" key="3">
    <source>
        <dbReference type="ARBA" id="ARBA00022833"/>
    </source>
</evidence>
<dbReference type="SUPFAM" id="SSF51126">
    <property type="entry name" value="Pectin lyase-like"/>
    <property type="match status" value="2"/>
</dbReference>
<dbReference type="Pfam" id="PF13920">
    <property type="entry name" value="zf-C3HC4_3"/>
    <property type="match status" value="2"/>
</dbReference>
<dbReference type="SMART" id="SM00184">
    <property type="entry name" value="RING"/>
    <property type="match status" value="2"/>
</dbReference>
<gene>
    <name evidence="6" type="ORF">TVAG_116110</name>
</gene>
<keyword evidence="3" id="KW-0862">Zinc</keyword>
<dbReference type="Pfam" id="PF13229">
    <property type="entry name" value="Beta_helix"/>
    <property type="match status" value="1"/>
</dbReference>
<dbReference type="VEuPathDB" id="TrichDB:TVAG_116110"/>
<feature type="domain" description="RING-type" evidence="5">
    <location>
        <begin position="616"/>
        <end position="651"/>
    </location>
</feature>
<feature type="domain" description="RING-type" evidence="5">
    <location>
        <begin position="666"/>
        <end position="704"/>
    </location>
</feature>
<dbReference type="Gene3D" id="2.160.20.10">
    <property type="entry name" value="Single-stranded right-handed beta-helix, Pectin lyase-like"/>
    <property type="match status" value="1"/>
</dbReference>
<evidence type="ECO:0000313" key="6">
    <source>
        <dbReference type="EMBL" id="EAY02557.1"/>
    </source>
</evidence>
<keyword evidence="1" id="KW-0479">Metal-binding</keyword>
<dbReference type="STRING" id="5722.A2EXP7"/>
<evidence type="ECO:0000313" key="7">
    <source>
        <dbReference type="Proteomes" id="UP000001542"/>
    </source>
</evidence>
<dbReference type="VEuPathDB" id="TrichDB:TVAGG3_0222520"/>
<dbReference type="OrthoDB" id="10037309at2759"/>
<dbReference type="GO" id="GO:0008270">
    <property type="term" value="F:zinc ion binding"/>
    <property type="evidence" value="ECO:0007669"/>
    <property type="project" value="UniProtKB-KW"/>
</dbReference>
<organism evidence="6 7">
    <name type="scientific">Trichomonas vaginalis (strain ATCC PRA-98 / G3)</name>
    <dbReference type="NCBI Taxonomy" id="412133"/>
    <lineage>
        <taxon>Eukaryota</taxon>
        <taxon>Metamonada</taxon>
        <taxon>Parabasalia</taxon>
        <taxon>Trichomonadida</taxon>
        <taxon>Trichomonadidae</taxon>
        <taxon>Trichomonas</taxon>
    </lineage>
</organism>